<gene>
    <name evidence="7" type="ORF">BJ878DRAFT_414017</name>
</gene>
<evidence type="ECO:0000256" key="4">
    <source>
        <dbReference type="ARBA" id="ARBA00039318"/>
    </source>
</evidence>
<keyword evidence="8" id="KW-1185">Reference proteome</keyword>
<dbReference type="InterPro" id="IPR023035">
    <property type="entry name" value="Ribosomal_uS9_bac/plastid"/>
</dbReference>
<dbReference type="GO" id="GO:0003735">
    <property type="term" value="F:structural constituent of ribosome"/>
    <property type="evidence" value="ECO:0007669"/>
    <property type="project" value="InterPro"/>
</dbReference>
<dbReference type="FunFam" id="3.30.230.10:FF:000001">
    <property type="entry name" value="30S ribosomal protein S9"/>
    <property type="match status" value="1"/>
</dbReference>
<dbReference type="InterPro" id="IPR014721">
    <property type="entry name" value="Ribsml_uS5_D2-typ_fold_subgr"/>
</dbReference>
<evidence type="ECO:0000256" key="5">
    <source>
        <dbReference type="ARBA" id="ARBA00042623"/>
    </source>
</evidence>
<evidence type="ECO:0000313" key="7">
    <source>
        <dbReference type="EMBL" id="KAG9247865.1"/>
    </source>
</evidence>
<dbReference type="SUPFAM" id="SSF54211">
    <property type="entry name" value="Ribosomal protein S5 domain 2-like"/>
    <property type="match status" value="1"/>
</dbReference>
<organism evidence="7 8">
    <name type="scientific">Calycina marina</name>
    <dbReference type="NCBI Taxonomy" id="1763456"/>
    <lineage>
        <taxon>Eukaryota</taxon>
        <taxon>Fungi</taxon>
        <taxon>Dikarya</taxon>
        <taxon>Ascomycota</taxon>
        <taxon>Pezizomycotina</taxon>
        <taxon>Leotiomycetes</taxon>
        <taxon>Helotiales</taxon>
        <taxon>Pezizellaceae</taxon>
        <taxon>Calycina</taxon>
    </lineage>
</organism>
<keyword evidence="2 6" id="KW-0689">Ribosomal protein</keyword>
<reference evidence="7" key="1">
    <citation type="journal article" date="2021" name="IMA Fungus">
        <title>Genomic characterization of three marine fungi, including Emericellopsis atlantica sp. nov. with signatures of a generalist lifestyle and marine biomass degradation.</title>
        <authorList>
            <person name="Hagestad O.C."/>
            <person name="Hou L."/>
            <person name="Andersen J.H."/>
            <person name="Hansen E.H."/>
            <person name="Altermark B."/>
            <person name="Li C."/>
            <person name="Kuhnert E."/>
            <person name="Cox R.J."/>
            <person name="Crous P.W."/>
            <person name="Spatafora J.W."/>
            <person name="Lail K."/>
            <person name="Amirebrahimi M."/>
            <person name="Lipzen A."/>
            <person name="Pangilinan J."/>
            <person name="Andreopoulos W."/>
            <person name="Hayes R.D."/>
            <person name="Ng V."/>
            <person name="Grigoriev I.V."/>
            <person name="Jackson S.A."/>
            <person name="Sutton T.D.S."/>
            <person name="Dobson A.D.W."/>
            <person name="Rama T."/>
        </authorList>
    </citation>
    <scope>NUCLEOTIDE SEQUENCE</scope>
    <source>
        <strain evidence="7">TRa3180A</strain>
    </source>
</reference>
<dbReference type="InterPro" id="IPR020568">
    <property type="entry name" value="Ribosomal_Su5_D2-typ_SF"/>
</dbReference>
<evidence type="ECO:0000256" key="1">
    <source>
        <dbReference type="ARBA" id="ARBA00005251"/>
    </source>
</evidence>
<dbReference type="EMBL" id="MU253761">
    <property type="protein sequence ID" value="KAG9247865.1"/>
    <property type="molecule type" value="Genomic_DNA"/>
</dbReference>
<protein>
    <recommendedName>
        <fullName evidence="4">Small ribosomal subunit protein uS9m</fullName>
    </recommendedName>
    <alternativeName>
        <fullName evidence="5">37S ribosomal protein S9, mitochondrial</fullName>
    </alternativeName>
</protein>
<dbReference type="Pfam" id="PF00380">
    <property type="entry name" value="Ribosomal_S9"/>
    <property type="match status" value="1"/>
</dbReference>
<dbReference type="Proteomes" id="UP000887226">
    <property type="component" value="Unassembled WGS sequence"/>
</dbReference>
<name>A0A9P7ZAB7_9HELO</name>
<evidence type="ECO:0000256" key="2">
    <source>
        <dbReference type="ARBA" id="ARBA00022980"/>
    </source>
</evidence>
<dbReference type="PANTHER" id="PTHR21569">
    <property type="entry name" value="RIBOSOMAL PROTEIN S9"/>
    <property type="match status" value="1"/>
</dbReference>
<dbReference type="InterPro" id="IPR020574">
    <property type="entry name" value="Ribosomal_uS9_CS"/>
</dbReference>
<dbReference type="GO" id="GO:0003723">
    <property type="term" value="F:RNA binding"/>
    <property type="evidence" value="ECO:0007669"/>
    <property type="project" value="TreeGrafter"/>
</dbReference>
<comment type="caution">
    <text evidence="7">The sequence shown here is derived from an EMBL/GenBank/DDBJ whole genome shotgun (WGS) entry which is preliminary data.</text>
</comment>
<dbReference type="Gene3D" id="3.30.230.10">
    <property type="match status" value="1"/>
</dbReference>
<dbReference type="PANTHER" id="PTHR21569:SF1">
    <property type="entry name" value="SMALL RIBOSOMAL SUBUNIT PROTEIN US9M"/>
    <property type="match status" value="1"/>
</dbReference>
<evidence type="ECO:0000256" key="3">
    <source>
        <dbReference type="ARBA" id="ARBA00023274"/>
    </source>
</evidence>
<dbReference type="NCBIfam" id="NF001099">
    <property type="entry name" value="PRK00132.1"/>
    <property type="match status" value="1"/>
</dbReference>
<sequence length="324" mass="36009">MKIAWLPAGVVEGVRCACLPRKMPLRPLIGQQTFFPGRRQLSTTPVRSASASITAASPISFVGGDKKNSGDATYKDATDEIFYARLVPYSPSYFTAQPYFIDDVLEVEKLAQKYAALPVVKRADAPRIAWITLMEYRDIVGERVNASKYKKVLHVLQRLNQIHPTVMPWDVKKKLKQYTRNINPYKNVPKPGIVDEGGRAIGVGKRKSSTARAWLIEGNGEVMINGKTLSEAFGRIHDRESVIWGLKATDRLDKYNVWGLVEGGGTTGQAEALTLAVAKALIAHEPALKPALRRAGCVTRDPRKVERKKPGHVKARKMPAWVKR</sequence>
<dbReference type="AlphaFoldDB" id="A0A9P7ZAB7"/>
<keyword evidence="3 6" id="KW-0687">Ribonucleoprotein</keyword>
<proteinExistence type="inferred from homology"/>
<evidence type="ECO:0000256" key="6">
    <source>
        <dbReference type="RuleBase" id="RU003815"/>
    </source>
</evidence>
<comment type="similarity">
    <text evidence="1 6">Belongs to the universal ribosomal protein uS9 family.</text>
</comment>
<accession>A0A9P7ZAB7</accession>
<dbReference type="InterPro" id="IPR000754">
    <property type="entry name" value="Ribosomal_uS9"/>
</dbReference>
<dbReference type="PROSITE" id="PS00360">
    <property type="entry name" value="RIBOSOMAL_S9"/>
    <property type="match status" value="1"/>
</dbReference>
<dbReference type="GO" id="GO:0005763">
    <property type="term" value="C:mitochondrial small ribosomal subunit"/>
    <property type="evidence" value="ECO:0007669"/>
    <property type="project" value="TreeGrafter"/>
</dbReference>
<evidence type="ECO:0000313" key="8">
    <source>
        <dbReference type="Proteomes" id="UP000887226"/>
    </source>
</evidence>
<dbReference type="GO" id="GO:0006412">
    <property type="term" value="P:translation"/>
    <property type="evidence" value="ECO:0007669"/>
    <property type="project" value="InterPro"/>
</dbReference>
<dbReference type="OrthoDB" id="10254627at2759"/>